<evidence type="ECO:0000313" key="2">
    <source>
        <dbReference type="EMBL" id="KAI2647763.1"/>
    </source>
</evidence>
<evidence type="ECO:0000313" key="3">
    <source>
        <dbReference type="Proteomes" id="UP000830375"/>
    </source>
</evidence>
<comment type="caution">
    <text evidence="2">The sequence shown here is derived from an EMBL/GenBank/DDBJ whole genome shotgun (WGS) entry which is preliminary data.</text>
</comment>
<keyword evidence="3" id="KW-1185">Reference proteome</keyword>
<gene>
    <name evidence="2" type="ORF">H4Q32_029616</name>
</gene>
<name>A0ABQ8LAP4_LABRO</name>
<dbReference type="Gene3D" id="3.30.420.10">
    <property type="entry name" value="Ribonuclease H-like superfamily/Ribonuclease H"/>
    <property type="match status" value="1"/>
</dbReference>
<accession>A0ABQ8LAP4</accession>
<sequence>MWTRFTKSGLQLENRRMQDMGFRCRIPCVKPLLNNRQRQKRLAWAKNKKDWTAAEWSKVMFSDENKFCIFLGNRGPRVWRKRGEAQNPRCLRSSKNDICEDFQSGFRPYHSTETALIRGTNDLLLSSDRGCISLLVLLDLSAVFDTVDHNILLNRLENYVGISGSALAWFKSYLSDRYQFVAVNEESLTSAAFSKLWQFDNTENIKINRRRQIIFLFSTQTLEQSTQHCSGRRHTLHLNHQIQSVSRSDGHCSPPDPVHTQPRRWIST</sequence>
<reference evidence="2 3" key="1">
    <citation type="submission" date="2022-01" db="EMBL/GenBank/DDBJ databases">
        <title>A high-quality chromosome-level genome assembly of rohu carp, Labeo rohita.</title>
        <authorList>
            <person name="Arick M.A. II"/>
            <person name="Hsu C.-Y."/>
            <person name="Magbanua Z."/>
            <person name="Pechanova O."/>
            <person name="Grover C."/>
            <person name="Miller E."/>
            <person name="Thrash A."/>
            <person name="Ezzel L."/>
            <person name="Alam S."/>
            <person name="Benzie J."/>
            <person name="Hamilton M."/>
            <person name="Karsi A."/>
            <person name="Lawrence M.L."/>
            <person name="Peterson D.G."/>
        </authorList>
    </citation>
    <scope>NUCLEOTIDE SEQUENCE [LARGE SCALE GENOMIC DNA]</scope>
    <source>
        <strain evidence="3">BAU-BD-2019</strain>
        <tissue evidence="2">Blood</tissue>
    </source>
</reference>
<dbReference type="PANTHER" id="PTHR33332">
    <property type="entry name" value="REVERSE TRANSCRIPTASE DOMAIN-CONTAINING PROTEIN"/>
    <property type="match status" value="1"/>
</dbReference>
<dbReference type="EMBL" id="JACTAM010000148">
    <property type="protein sequence ID" value="KAI2647763.1"/>
    <property type="molecule type" value="Genomic_DNA"/>
</dbReference>
<feature type="region of interest" description="Disordered" evidence="1">
    <location>
        <begin position="245"/>
        <end position="268"/>
    </location>
</feature>
<organism evidence="2 3">
    <name type="scientific">Labeo rohita</name>
    <name type="common">Indian major carp</name>
    <name type="synonym">Cyprinus rohita</name>
    <dbReference type="NCBI Taxonomy" id="84645"/>
    <lineage>
        <taxon>Eukaryota</taxon>
        <taxon>Metazoa</taxon>
        <taxon>Chordata</taxon>
        <taxon>Craniata</taxon>
        <taxon>Vertebrata</taxon>
        <taxon>Euteleostomi</taxon>
        <taxon>Actinopterygii</taxon>
        <taxon>Neopterygii</taxon>
        <taxon>Teleostei</taxon>
        <taxon>Ostariophysi</taxon>
        <taxon>Cypriniformes</taxon>
        <taxon>Cyprinidae</taxon>
        <taxon>Labeoninae</taxon>
        <taxon>Labeonini</taxon>
        <taxon>Labeo</taxon>
    </lineage>
</organism>
<dbReference type="InterPro" id="IPR036397">
    <property type="entry name" value="RNaseH_sf"/>
</dbReference>
<dbReference type="Proteomes" id="UP000830375">
    <property type="component" value="Unassembled WGS sequence"/>
</dbReference>
<evidence type="ECO:0000256" key="1">
    <source>
        <dbReference type="SAM" id="MobiDB-lite"/>
    </source>
</evidence>
<proteinExistence type="predicted"/>
<protein>
    <submittedName>
        <fullName evidence="2">Transposable element Tc1 transposase</fullName>
    </submittedName>
</protein>